<gene>
    <name evidence="12" type="ORF">A8C32_07655</name>
</gene>
<dbReference type="NCBIfam" id="TIGR04056">
    <property type="entry name" value="OMP_RagA_SusC"/>
    <property type="match status" value="1"/>
</dbReference>
<evidence type="ECO:0000256" key="9">
    <source>
        <dbReference type="RuleBase" id="RU003357"/>
    </source>
</evidence>
<organism evidence="12 13">
    <name type="scientific">Flavivirga aquatica</name>
    <dbReference type="NCBI Taxonomy" id="1849968"/>
    <lineage>
        <taxon>Bacteria</taxon>
        <taxon>Pseudomonadati</taxon>
        <taxon>Bacteroidota</taxon>
        <taxon>Flavobacteriia</taxon>
        <taxon>Flavobacteriales</taxon>
        <taxon>Flavobacteriaceae</taxon>
        <taxon>Flavivirga</taxon>
    </lineage>
</organism>
<dbReference type="InterPro" id="IPR037066">
    <property type="entry name" value="Plug_dom_sf"/>
</dbReference>
<dbReference type="GO" id="GO:0009279">
    <property type="term" value="C:cell outer membrane"/>
    <property type="evidence" value="ECO:0007669"/>
    <property type="project" value="UniProtKB-SubCell"/>
</dbReference>
<evidence type="ECO:0000259" key="10">
    <source>
        <dbReference type="Pfam" id="PF00593"/>
    </source>
</evidence>
<keyword evidence="13" id="KW-1185">Reference proteome</keyword>
<keyword evidence="2 8" id="KW-0813">Transport</keyword>
<dbReference type="Gene3D" id="2.170.130.10">
    <property type="entry name" value="TonB-dependent receptor, plug domain"/>
    <property type="match status" value="1"/>
</dbReference>
<evidence type="ECO:0000256" key="4">
    <source>
        <dbReference type="ARBA" id="ARBA00022692"/>
    </source>
</evidence>
<evidence type="ECO:0000256" key="2">
    <source>
        <dbReference type="ARBA" id="ARBA00022448"/>
    </source>
</evidence>
<dbReference type="InterPro" id="IPR008969">
    <property type="entry name" value="CarboxyPept-like_regulatory"/>
</dbReference>
<keyword evidence="5 9" id="KW-0798">TonB box</keyword>
<dbReference type="Pfam" id="PF07715">
    <property type="entry name" value="Plug"/>
    <property type="match status" value="1"/>
</dbReference>
<evidence type="ECO:0000256" key="7">
    <source>
        <dbReference type="ARBA" id="ARBA00023237"/>
    </source>
</evidence>
<dbReference type="PROSITE" id="PS52016">
    <property type="entry name" value="TONB_DEPENDENT_REC_3"/>
    <property type="match status" value="1"/>
</dbReference>
<protein>
    <recommendedName>
        <fullName evidence="14">SusC/RagA family TonB-linked outer membrane protein</fullName>
    </recommendedName>
</protein>
<evidence type="ECO:0000256" key="5">
    <source>
        <dbReference type="ARBA" id="ARBA00023077"/>
    </source>
</evidence>
<proteinExistence type="inferred from homology"/>
<dbReference type="OrthoDB" id="9768177at2"/>
<evidence type="ECO:0000256" key="3">
    <source>
        <dbReference type="ARBA" id="ARBA00022452"/>
    </source>
</evidence>
<dbReference type="Pfam" id="PF13715">
    <property type="entry name" value="CarbopepD_reg_2"/>
    <property type="match status" value="1"/>
</dbReference>
<keyword evidence="7 8" id="KW-0998">Cell outer membrane</keyword>
<dbReference type="InterPro" id="IPR023996">
    <property type="entry name" value="TonB-dep_OMP_SusC/RagA"/>
</dbReference>
<evidence type="ECO:0000313" key="12">
    <source>
        <dbReference type="EMBL" id="OEJ99043.1"/>
    </source>
</evidence>
<dbReference type="RefSeq" id="WP_069831726.1">
    <property type="nucleotide sequence ID" value="NZ_MDJD01000054.1"/>
</dbReference>
<evidence type="ECO:0000256" key="8">
    <source>
        <dbReference type="PROSITE-ProRule" id="PRU01360"/>
    </source>
</evidence>
<dbReference type="InterPro" id="IPR000531">
    <property type="entry name" value="Beta-barrel_TonB"/>
</dbReference>
<reference evidence="12 13" key="1">
    <citation type="submission" date="2016-05" db="EMBL/GenBank/DDBJ databases">
        <title>Draft Genome Sequence of Algibacter sp. Strain SK-16 Isolated from the Surface Water of Aburatsubo Inlet.</title>
        <authorList>
            <person name="Wong S.-K."/>
            <person name="Yoshizawa S."/>
            <person name="Nakajima Y."/>
            <person name="Ogura Y."/>
            <person name="Tetsuya H."/>
            <person name="Hamasaki K."/>
        </authorList>
    </citation>
    <scope>NUCLEOTIDE SEQUENCE [LARGE SCALE GENOMIC DNA]</scope>
    <source>
        <strain evidence="12 13">SK-16</strain>
    </source>
</reference>
<comment type="subcellular location">
    <subcellularLocation>
        <location evidence="1 8">Cell outer membrane</location>
        <topology evidence="1 8">Multi-pass membrane protein</topology>
    </subcellularLocation>
</comment>
<evidence type="ECO:0000256" key="1">
    <source>
        <dbReference type="ARBA" id="ARBA00004571"/>
    </source>
</evidence>
<dbReference type="InterPro" id="IPR036942">
    <property type="entry name" value="Beta-barrel_TonB_sf"/>
</dbReference>
<dbReference type="STRING" id="1849968.A8C32_07655"/>
<dbReference type="Gene3D" id="2.40.170.20">
    <property type="entry name" value="TonB-dependent receptor, beta-barrel domain"/>
    <property type="match status" value="1"/>
</dbReference>
<feature type="domain" description="TonB-dependent receptor-like beta-barrel" evidence="10">
    <location>
        <begin position="483"/>
        <end position="900"/>
    </location>
</feature>
<evidence type="ECO:0000259" key="11">
    <source>
        <dbReference type="Pfam" id="PF07715"/>
    </source>
</evidence>
<dbReference type="InterPro" id="IPR012910">
    <property type="entry name" value="Plug_dom"/>
</dbReference>
<feature type="domain" description="TonB-dependent receptor plug" evidence="11">
    <location>
        <begin position="126"/>
        <end position="232"/>
    </location>
</feature>
<comment type="similarity">
    <text evidence="8 9">Belongs to the TonB-dependent receptor family.</text>
</comment>
<dbReference type="SUPFAM" id="SSF56935">
    <property type="entry name" value="Porins"/>
    <property type="match status" value="1"/>
</dbReference>
<dbReference type="InterPro" id="IPR023997">
    <property type="entry name" value="TonB-dep_OMP_SusC/RagA_CS"/>
</dbReference>
<dbReference type="SUPFAM" id="SSF49464">
    <property type="entry name" value="Carboxypeptidase regulatory domain-like"/>
    <property type="match status" value="1"/>
</dbReference>
<name>A0A1E5SIV2_9FLAO</name>
<dbReference type="AlphaFoldDB" id="A0A1E5SIV2"/>
<evidence type="ECO:0000256" key="6">
    <source>
        <dbReference type="ARBA" id="ARBA00023136"/>
    </source>
</evidence>
<sequence length="1049" mass="115315">MKFKNGLITKTILGKYMLIMFLALHCGLSAQTDKLIVRGIVTGENSLPIPGVSILLEKNGKQTGAISDFDGAYSIEANVGDILMFTYLGMISQKVKIEGAQLNVVLREDIDELDTVVVIGFGAVKKKEIIGAVAQVKASEIENVITGDISSALQGQVAGVSVTANGGEPGEGSGILIRGISSLTGSNSPLFVVDGVPQAGDPGLNPNEIETIDILKDAASASIYGTRAAGGVILITTKRGQEGNTKIDLNINSGIQRITRETPLMNTEEQIFFDSNDQSRGTALSPARFDRFSLLNDNDARDLVQNNFATISRYNLSITGGTKDSNYSFVLGYFDQEGSVLNSRLQRYNLRSNVQVSKNKWTINNGFGFTIDDRERPNFNLLLLSQRAFPYLDKVDENSNNIIDDSGDNERLSNLNGILGALTRTRELGRYRFEASSNIGYKINDHLELKTLISGVVTNEFEKQVQPAFQVFDQEGNPTRSEFDNFVYESRSRRILINWNGSINYNQQFGKHNFTGLALASIEEDNFTSIGAFVQGLTFNNPRNLSLGAVDANATSNGLLNRGTPIISPDFRTKRIGTIGRVLYDYDGKYLLSVSGRLDGSNQFSTDNRFAFFPSASLGWNVSEEKFWENIKPLISSLKLRASIGTTGNDRFATNSFKSVVITGFDVAFQNQEDNSSILNPGVGQSRFANPDLKWEVTTQRNIGLDLSFWKNKLVVTADYYNSEKKDLLVGVPINSSFGAVPPGDIQAGQRNTTFNIGDLTNQGFETSIRYRPKTGNVRWNILGTFTTNKNEVKNIDGNVDQLLFNNIFPVFGDGVSIANGLKVGREAGSFLLFPTDGLLKTETEVNAYNAQFGTNAEVGDLKYVDTDGDGVIRNEGDRVYKGSGLPDFEVGLNLSATYKNFYFATNWFASVGNEVYNATRANAINDRRSKDLIYQFIPGVNEDTNIPTYRGRTPLHNNFRPDTDLFIEDGSFVRLRNVVVAYTLPKDVSEKLGFSRINFYANGQNVLTITDYTGLDPEVGGNNIQRKGLDSGVLPITASYNLGLRLNF</sequence>
<keyword evidence="6 8" id="KW-0472">Membrane</keyword>
<keyword evidence="3 8" id="KW-1134">Transmembrane beta strand</keyword>
<accession>A0A1E5SIV2</accession>
<dbReference type="InterPro" id="IPR039426">
    <property type="entry name" value="TonB-dep_rcpt-like"/>
</dbReference>
<evidence type="ECO:0000313" key="13">
    <source>
        <dbReference type="Proteomes" id="UP000095713"/>
    </source>
</evidence>
<dbReference type="NCBIfam" id="TIGR04057">
    <property type="entry name" value="SusC_RagA_signa"/>
    <property type="match status" value="1"/>
</dbReference>
<dbReference type="Pfam" id="PF00593">
    <property type="entry name" value="TonB_dep_Rec_b-barrel"/>
    <property type="match status" value="1"/>
</dbReference>
<comment type="caution">
    <text evidence="12">The sequence shown here is derived from an EMBL/GenBank/DDBJ whole genome shotgun (WGS) entry which is preliminary data.</text>
</comment>
<dbReference type="EMBL" id="MDJD01000054">
    <property type="protein sequence ID" value="OEJ99043.1"/>
    <property type="molecule type" value="Genomic_DNA"/>
</dbReference>
<keyword evidence="4 8" id="KW-0812">Transmembrane</keyword>
<dbReference type="Proteomes" id="UP000095713">
    <property type="component" value="Unassembled WGS sequence"/>
</dbReference>
<evidence type="ECO:0008006" key="14">
    <source>
        <dbReference type="Google" id="ProtNLM"/>
    </source>
</evidence>